<evidence type="ECO:0000313" key="4">
    <source>
        <dbReference type="Proteomes" id="UP000724874"/>
    </source>
</evidence>
<evidence type="ECO:0000256" key="1">
    <source>
        <dbReference type="SAM" id="MobiDB-lite"/>
    </source>
</evidence>
<comment type="caution">
    <text evidence="3">The sequence shown here is derived from an EMBL/GenBank/DDBJ whole genome shotgun (WGS) entry which is preliminary data.</text>
</comment>
<dbReference type="EMBL" id="JADNYJ010000067">
    <property type="protein sequence ID" value="KAF8893207.1"/>
    <property type="molecule type" value="Genomic_DNA"/>
</dbReference>
<protein>
    <submittedName>
        <fullName evidence="3">Uncharacterized protein</fullName>
    </submittedName>
</protein>
<keyword evidence="2" id="KW-0812">Transmembrane</keyword>
<keyword evidence="2" id="KW-0472">Membrane</keyword>
<feature type="transmembrane region" description="Helical" evidence="2">
    <location>
        <begin position="46"/>
        <end position="68"/>
    </location>
</feature>
<feature type="region of interest" description="Disordered" evidence="1">
    <location>
        <begin position="1"/>
        <end position="39"/>
    </location>
</feature>
<accession>A0A9P5TKM6</accession>
<proteinExistence type="predicted"/>
<gene>
    <name evidence="3" type="ORF">CPB84DRAFT_1783419</name>
</gene>
<dbReference type="OrthoDB" id="10590751at2759"/>
<reference evidence="3" key="1">
    <citation type="submission" date="2020-11" db="EMBL/GenBank/DDBJ databases">
        <authorList>
            <consortium name="DOE Joint Genome Institute"/>
            <person name="Ahrendt S."/>
            <person name="Riley R."/>
            <person name="Andreopoulos W."/>
            <person name="LaButti K."/>
            <person name="Pangilinan J."/>
            <person name="Ruiz-duenas F.J."/>
            <person name="Barrasa J.M."/>
            <person name="Sanchez-Garcia M."/>
            <person name="Camarero S."/>
            <person name="Miyauchi S."/>
            <person name="Serrano A."/>
            <person name="Linde D."/>
            <person name="Babiker R."/>
            <person name="Drula E."/>
            <person name="Ayuso-Fernandez I."/>
            <person name="Pacheco R."/>
            <person name="Padilla G."/>
            <person name="Ferreira P."/>
            <person name="Barriuso J."/>
            <person name="Kellner H."/>
            <person name="Castanera R."/>
            <person name="Alfaro M."/>
            <person name="Ramirez L."/>
            <person name="Pisabarro A.G."/>
            <person name="Kuo A."/>
            <person name="Tritt A."/>
            <person name="Lipzen A."/>
            <person name="He G."/>
            <person name="Yan M."/>
            <person name="Ng V."/>
            <person name="Cullen D."/>
            <person name="Martin F."/>
            <person name="Rosso M.-N."/>
            <person name="Henrissat B."/>
            <person name="Hibbett D."/>
            <person name="Martinez A.T."/>
            <person name="Grigoriev I.V."/>
        </authorList>
    </citation>
    <scope>NUCLEOTIDE SEQUENCE</scope>
    <source>
        <strain evidence="3">AH 44721</strain>
    </source>
</reference>
<dbReference type="Proteomes" id="UP000724874">
    <property type="component" value="Unassembled WGS sequence"/>
</dbReference>
<name>A0A9P5TKM6_GYMJU</name>
<sequence length="156" mass="16958">MAPSPNLGASMSSTLVVPPGDSTQSPLPQSTPSSNDNNSSLQQKGANYFFGFLISFVVLLLVFVACGITSRRRFLARRGPTILGAVQPWGSSGDMRIPQTVPVFYECFTGEPALAEDGWRYTMVPLQCAYVCFTANTYKFLAVVQILAFVGFPCER</sequence>
<dbReference type="AlphaFoldDB" id="A0A9P5TKM6"/>
<feature type="compositionally biased region" description="Low complexity" evidence="1">
    <location>
        <begin position="22"/>
        <end position="34"/>
    </location>
</feature>
<evidence type="ECO:0000313" key="3">
    <source>
        <dbReference type="EMBL" id="KAF8893207.1"/>
    </source>
</evidence>
<keyword evidence="4" id="KW-1185">Reference proteome</keyword>
<organism evidence="3 4">
    <name type="scientific">Gymnopilus junonius</name>
    <name type="common">Spectacular rustgill mushroom</name>
    <name type="synonym">Gymnopilus spectabilis subsp. junonius</name>
    <dbReference type="NCBI Taxonomy" id="109634"/>
    <lineage>
        <taxon>Eukaryota</taxon>
        <taxon>Fungi</taxon>
        <taxon>Dikarya</taxon>
        <taxon>Basidiomycota</taxon>
        <taxon>Agaricomycotina</taxon>
        <taxon>Agaricomycetes</taxon>
        <taxon>Agaricomycetidae</taxon>
        <taxon>Agaricales</taxon>
        <taxon>Agaricineae</taxon>
        <taxon>Hymenogastraceae</taxon>
        <taxon>Gymnopilus</taxon>
    </lineage>
</organism>
<keyword evidence="2" id="KW-1133">Transmembrane helix</keyword>
<evidence type="ECO:0000256" key="2">
    <source>
        <dbReference type="SAM" id="Phobius"/>
    </source>
</evidence>